<dbReference type="Pfam" id="PF00172">
    <property type="entry name" value="Zn_clus"/>
    <property type="match status" value="1"/>
</dbReference>
<keyword evidence="6" id="KW-0539">Nucleus</keyword>
<dbReference type="InterPro" id="IPR001138">
    <property type="entry name" value="Zn2Cys6_DnaBD"/>
</dbReference>
<evidence type="ECO:0000256" key="3">
    <source>
        <dbReference type="ARBA" id="ARBA00023015"/>
    </source>
</evidence>
<keyword evidence="10" id="KW-1185">Reference proteome</keyword>
<dbReference type="InterPro" id="IPR050335">
    <property type="entry name" value="ERT1_acuK_gluconeogen_tf"/>
</dbReference>
<feature type="domain" description="Zn(2)-C6 fungal-type" evidence="8">
    <location>
        <begin position="195"/>
        <end position="226"/>
    </location>
</feature>
<feature type="compositionally biased region" description="Pro residues" evidence="7">
    <location>
        <begin position="506"/>
        <end position="515"/>
    </location>
</feature>
<feature type="region of interest" description="Disordered" evidence="7">
    <location>
        <begin position="459"/>
        <end position="484"/>
    </location>
</feature>
<feature type="region of interest" description="Disordered" evidence="7">
    <location>
        <begin position="232"/>
        <end position="280"/>
    </location>
</feature>
<dbReference type="InterPro" id="IPR000014">
    <property type="entry name" value="PAS"/>
</dbReference>
<evidence type="ECO:0000256" key="4">
    <source>
        <dbReference type="ARBA" id="ARBA00023125"/>
    </source>
</evidence>
<dbReference type="GO" id="GO:0000981">
    <property type="term" value="F:DNA-binding transcription factor activity, RNA polymerase II-specific"/>
    <property type="evidence" value="ECO:0007669"/>
    <property type="project" value="InterPro"/>
</dbReference>
<dbReference type="PROSITE" id="PS00463">
    <property type="entry name" value="ZN2_CY6_FUNGAL_1"/>
    <property type="match status" value="1"/>
</dbReference>
<keyword evidence="2" id="KW-0862">Zinc</keyword>
<sequence>MLYSKTAAGDHRFEHGKGCKGCGLARCGYTSRCASNRKEQERPAYANAYPSPPMSGSLPPTSAGAPAASDPSQNRERRLQSIQRDVTRHGLPHQQFASDPRRPAAVVDSATQQAYQPGNPAVGPYSFQRPETASHRPLSYPQMLGPGIHQAQYMTPNPASGPVGYPVTARPQTMENPPYTSPKSQRKTKGHVASACVPCKKAHLRCDSQRPCSRCIANGKDDACVDVQHKKRGRPRLRDDRDARYDPSRLPLPQDVGPRRPLQVYPASGSGASGYEDPLRRTHNYRILKSQPRESSGPRFLDKASAADANIYTSPLSIATRAPEPVLYLTLDLDIVKASTTFMDITGTSDLIGRKLADLVVPGDRERVLALRAQLHDEQKREQPNYLPPILDRGHQILQGLGFASEDVNRYKFEHQEYWHFVGADGHARPCPVRIGLAKEGSFFFVAALLNSPNRYAYPSPSPHSRDGSAMYHGPPRTPQSAYTQHTPVSATFDPARHMLSEGPLVPRPSGPPSAPLVAHSPGLSTGIPSYSPTPTRADFPGPSPSYAIPRSNPTLGSRVMGQPSYQLPPIRSQPGVGTYPSSPDLGQQREERQRDGRSSRVDIGGLIDRPEASGGSR</sequence>
<keyword evidence="3" id="KW-0805">Transcription regulation</keyword>
<evidence type="ECO:0000256" key="2">
    <source>
        <dbReference type="ARBA" id="ARBA00022833"/>
    </source>
</evidence>
<reference evidence="9" key="1">
    <citation type="submission" date="2022-10" db="EMBL/GenBank/DDBJ databases">
        <title>Determination and structural analysis of whole genome sequence of Sarocladium strictum F4-1.</title>
        <authorList>
            <person name="Hu L."/>
            <person name="Jiang Y."/>
        </authorList>
    </citation>
    <scope>NUCLEOTIDE SEQUENCE</scope>
    <source>
        <strain evidence="9">F4-1</strain>
    </source>
</reference>
<evidence type="ECO:0000256" key="6">
    <source>
        <dbReference type="ARBA" id="ARBA00023242"/>
    </source>
</evidence>
<feature type="compositionally biased region" description="Basic and acidic residues" evidence="7">
    <location>
        <begin position="588"/>
        <end position="601"/>
    </location>
</feature>
<dbReference type="GO" id="GO:0003677">
    <property type="term" value="F:DNA binding"/>
    <property type="evidence" value="ECO:0007669"/>
    <property type="project" value="UniProtKB-KW"/>
</dbReference>
<evidence type="ECO:0000256" key="5">
    <source>
        <dbReference type="ARBA" id="ARBA00023163"/>
    </source>
</evidence>
<feature type="compositionally biased region" description="Polar residues" evidence="7">
    <location>
        <begin position="523"/>
        <end position="535"/>
    </location>
</feature>
<comment type="caution">
    <text evidence="9">The sequence shown here is derived from an EMBL/GenBank/DDBJ whole genome shotgun (WGS) entry which is preliminary data.</text>
</comment>
<dbReference type="CDD" id="cd00067">
    <property type="entry name" value="GAL4"/>
    <property type="match status" value="1"/>
</dbReference>
<dbReference type="SMART" id="SM00066">
    <property type="entry name" value="GAL4"/>
    <property type="match status" value="1"/>
</dbReference>
<keyword evidence="4" id="KW-0238">DNA-binding</keyword>
<dbReference type="EMBL" id="JAPDFR010000001">
    <property type="protein sequence ID" value="KAK0390958.1"/>
    <property type="molecule type" value="Genomic_DNA"/>
</dbReference>
<dbReference type="AlphaFoldDB" id="A0AA39GQK0"/>
<keyword evidence="5" id="KW-0804">Transcription</keyword>
<evidence type="ECO:0000256" key="7">
    <source>
        <dbReference type="SAM" id="MobiDB-lite"/>
    </source>
</evidence>
<dbReference type="PANTHER" id="PTHR47659:SF4">
    <property type="entry name" value="ZN(II)2CYS6 TRANSCRIPTION FACTOR (EUROFUNG)"/>
    <property type="match status" value="1"/>
</dbReference>
<dbReference type="GO" id="GO:0008270">
    <property type="term" value="F:zinc ion binding"/>
    <property type="evidence" value="ECO:0007669"/>
    <property type="project" value="InterPro"/>
</dbReference>
<dbReference type="InterPro" id="IPR036864">
    <property type="entry name" value="Zn2-C6_fun-type_DNA-bd_sf"/>
</dbReference>
<dbReference type="PANTHER" id="PTHR47659">
    <property type="entry name" value="ZN(II)2CYS6 TRANSCRIPTION FACTOR (EUROFUNG)-RELATED"/>
    <property type="match status" value="1"/>
</dbReference>
<dbReference type="PROSITE" id="PS50048">
    <property type="entry name" value="ZN2_CY6_FUNGAL_2"/>
    <property type="match status" value="1"/>
</dbReference>
<keyword evidence="1" id="KW-0479">Metal-binding</keyword>
<evidence type="ECO:0000256" key="1">
    <source>
        <dbReference type="ARBA" id="ARBA00022723"/>
    </source>
</evidence>
<dbReference type="SUPFAM" id="SSF55785">
    <property type="entry name" value="PYP-like sensor domain (PAS domain)"/>
    <property type="match status" value="1"/>
</dbReference>
<name>A0AA39GQK0_SARSR</name>
<dbReference type="Proteomes" id="UP001175261">
    <property type="component" value="Unassembled WGS sequence"/>
</dbReference>
<dbReference type="InterPro" id="IPR035965">
    <property type="entry name" value="PAS-like_dom_sf"/>
</dbReference>
<dbReference type="SUPFAM" id="SSF57701">
    <property type="entry name" value="Zn2/Cys6 DNA-binding domain"/>
    <property type="match status" value="1"/>
</dbReference>
<evidence type="ECO:0000259" key="8">
    <source>
        <dbReference type="PROSITE" id="PS50048"/>
    </source>
</evidence>
<evidence type="ECO:0000313" key="9">
    <source>
        <dbReference type="EMBL" id="KAK0390958.1"/>
    </source>
</evidence>
<gene>
    <name evidence="9" type="ORF">NLU13_0461</name>
</gene>
<feature type="region of interest" description="Disordered" evidence="7">
    <location>
        <begin position="35"/>
        <end position="79"/>
    </location>
</feature>
<protein>
    <recommendedName>
        <fullName evidence="8">Zn(2)-C6 fungal-type domain-containing protein</fullName>
    </recommendedName>
</protein>
<accession>A0AA39GQK0</accession>
<proteinExistence type="predicted"/>
<dbReference type="Gene3D" id="4.10.240.10">
    <property type="entry name" value="Zn(2)-C6 fungal-type DNA-binding domain"/>
    <property type="match status" value="1"/>
</dbReference>
<feature type="region of interest" description="Disordered" evidence="7">
    <location>
        <begin position="499"/>
        <end position="618"/>
    </location>
</feature>
<evidence type="ECO:0000313" key="10">
    <source>
        <dbReference type="Proteomes" id="UP001175261"/>
    </source>
</evidence>
<feature type="compositionally biased region" description="Basic and acidic residues" evidence="7">
    <location>
        <begin position="236"/>
        <end position="247"/>
    </location>
</feature>
<dbReference type="CDD" id="cd00130">
    <property type="entry name" value="PAS"/>
    <property type="match status" value="1"/>
</dbReference>
<organism evidence="9 10">
    <name type="scientific">Sarocladium strictum</name>
    <name type="common">Black bundle disease fungus</name>
    <name type="synonym">Acremonium strictum</name>
    <dbReference type="NCBI Taxonomy" id="5046"/>
    <lineage>
        <taxon>Eukaryota</taxon>
        <taxon>Fungi</taxon>
        <taxon>Dikarya</taxon>
        <taxon>Ascomycota</taxon>
        <taxon>Pezizomycotina</taxon>
        <taxon>Sordariomycetes</taxon>
        <taxon>Hypocreomycetidae</taxon>
        <taxon>Hypocreales</taxon>
        <taxon>Sarocladiaceae</taxon>
        <taxon>Sarocladium</taxon>
    </lineage>
</organism>